<keyword evidence="9" id="KW-0472">Membrane</keyword>
<evidence type="ECO:0000313" key="13">
    <source>
        <dbReference type="EMBL" id="ETE56040.1"/>
    </source>
</evidence>
<keyword evidence="10" id="KW-0325">Glycoprotein</keyword>
<dbReference type="Gene3D" id="2.60.40.60">
    <property type="entry name" value="Cadherins"/>
    <property type="match status" value="2"/>
</dbReference>
<keyword evidence="14" id="KW-1185">Reference proteome</keyword>
<dbReference type="EMBL" id="AZIM01048152">
    <property type="protein sequence ID" value="ETE56040.1"/>
    <property type="molecule type" value="Genomic_DNA"/>
</dbReference>
<dbReference type="PANTHER" id="PTHR24028">
    <property type="entry name" value="CADHERIN-87A"/>
    <property type="match status" value="1"/>
</dbReference>
<feature type="domain" description="Cadherin" evidence="12">
    <location>
        <begin position="46"/>
        <end position="154"/>
    </location>
</feature>
<dbReference type="OrthoDB" id="9990384at2759"/>
<evidence type="ECO:0000256" key="4">
    <source>
        <dbReference type="ARBA" id="ARBA00022729"/>
    </source>
</evidence>
<gene>
    <name evidence="13" type="ORF">L345_18250</name>
</gene>
<dbReference type="InterPro" id="IPR013164">
    <property type="entry name" value="Cadherin_N"/>
</dbReference>
<evidence type="ECO:0000259" key="12">
    <source>
        <dbReference type="PROSITE" id="PS50268"/>
    </source>
</evidence>
<dbReference type="PANTHER" id="PTHR24028:SF133">
    <property type="entry name" value="PROTOCADHERIN ALPHA-4"/>
    <property type="match status" value="1"/>
</dbReference>
<comment type="subcellular location">
    <subcellularLocation>
        <location evidence="1">Cell membrane</location>
        <topology evidence="1">Single-pass type I membrane protein</topology>
    </subcellularLocation>
</comment>
<dbReference type="Pfam" id="PF00028">
    <property type="entry name" value="Cadherin"/>
    <property type="match status" value="1"/>
</dbReference>
<feature type="non-terminal residue" evidence="13">
    <location>
        <position position="1"/>
    </location>
</feature>
<keyword evidence="6 11" id="KW-0106">Calcium</keyword>
<evidence type="ECO:0000256" key="3">
    <source>
        <dbReference type="ARBA" id="ARBA00022692"/>
    </source>
</evidence>
<evidence type="ECO:0000256" key="1">
    <source>
        <dbReference type="ARBA" id="ARBA00004251"/>
    </source>
</evidence>
<dbReference type="Pfam" id="PF08266">
    <property type="entry name" value="Cadherin_2"/>
    <property type="match status" value="1"/>
</dbReference>
<dbReference type="AlphaFoldDB" id="V8N1J5"/>
<evidence type="ECO:0000256" key="6">
    <source>
        <dbReference type="ARBA" id="ARBA00022837"/>
    </source>
</evidence>
<dbReference type="FunFam" id="2.60.40.60:FF:000007">
    <property type="entry name" value="Protocadherin alpha 2"/>
    <property type="match status" value="1"/>
</dbReference>
<sequence>MGSGQLHYSVLEESQHGTFVGRIAQDLGLEVKVEIKDINDNAPVFSVREQILSIAELITSGIRFALERASDADIGTNALLTYKLSPNNHFSLDSGNNEDAIPLQVTKFFSINTDTGEIRVIGKLDYEDINCYELQIVAEDKGSSPLSGHCDVFVD</sequence>
<evidence type="ECO:0000256" key="2">
    <source>
        <dbReference type="ARBA" id="ARBA00022475"/>
    </source>
</evidence>
<dbReference type="InterPro" id="IPR020894">
    <property type="entry name" value="Cadherin_CS"/>
</dbReference>
<evidence type="ECO:0000256" key="5">
    <source>
        <dbReference type="ARBA" id="ARBA00022737"/>
    </source>
</evidence>
<dbReference type="Proteomes" id="UP000018936">
    <property type="component" value="Unassembled WGS sequence"/>
</dbReference>
<comment type="caution">
    <text evidence="13">The sequence shown here is derived from an EMBL/GenBank/DDBJ whole genome shotgun (WGS) entry which is preliminary data.</text>
</comment>
<keyword evidence="5" id="KW-0677">Repeat</keyword>
<reference evidence="13 14" key="1">
    <citation type="journal article" date="2013" name="Proc. Natl. Acad. Sci. U.S.A.">
        <title>The king cobra genome reveals dynamic gene evolution and adaptation in the snake venom system.</title>
        <authorList>
            <person name="Vonk F.J."/>
            <person name="Casewell N.R."/>
            <person name="Henkel C.V."/>
            <person name="Heimberg A.M."/>
            <person name="Jansen H.J."/>
            <person name="McCleary R.J."/>
            <person name="Kerkkamp H.M."/>
            <person name="Vos R.A."/>
            <person name="Guerreiro I."/>
            <person name="Calvete J.J."/>
            <person name="Wuster W."/>
            <person name="Woods A.E."/>
            <person name="Logan J.M."/>
            <person name="Harrison R.A."/>
            <person name="Castoe T.A."/>
            <person name="de Koning A.P."/>
            <person name="Pollock D.D."/>
            <person name="Yandell M."/>
            <person name="Calderon D."/>
            <person name="Renjifo C."/>
            <person name="Currier R.B."/>
            <person name="Salgado D."/>
            <person name="Pla D."/>
            <person name="Sanz L."/>
            <person name="Hyder A.S."/>
            <person name="Ribeiro J.M."/>
            <person name="Arntzen J.W."/>
            <person name="van den Thillart G.E."/>
            <person name="Boetzer M."/>
            <person name="Pirovano W."/>
            <person name="Dirks R.P."/>
            <person name="Spaink H.P."/>
            <person name="Duboule D."/>
            <person name="McGlinn E."/>
            <person name="Kini R.M."/>
            <person name="Richardson M.K."/>
        </authorList>
    </citation>
    <scope>NUCLEOTIDE SEQUENCE</scope>
    <source>
        <tissue evidence="13">Blood</tissue>
    </source>
</reference>
<keyword evidence="4" id="KW-0732">Signal</keyword>
<keyword evidence="2" id="KW-1003">Cell membrane</keyword>
<keyword evidence="8" id="KW-1133">Transmembrane helix</keyword>
<name>V8N1J5_OPHHA</name>
<evidence type="ECO:0000313" key="14">
    <source>
        <dbReference type="Proteomes" id="UP000018936"/>
    </source>
</evidence>
<dbReference type="SUPFAM" id="SSF49313">
    <property type="entry name" value="Cadherin-like"/>
    <property type="match status" value="1"/>
</dbReference>
<dbReference type="InterPro" id="IPR050174">
    <property type="entry name" value="Protocadherin/Cadherin-CA"/>
</dbReference>
<keyword evidence="7" id="KW-0130">Cell adhesion</keyword>
<dbReference type="GO" id="GO:0007156">
    <property type="term" value="P:homophilic cell adhesion via plasma membrane adhesion molecules"/>
    <property type="evidence" value="ECO:0007669"/>
    <property type="project" value="InterPro"/>
</dbReference>
<evidence type="ECO:0000256" key="9">
    <source>
        <dbReference type="ARBA" id="ARBA00023136"/>
    </source>
</evidence>
<protein>
    <recommendedName>
        <fullName evidence="12">Cadherin domain-containing protein</fullName>
    </recommendedName>
</protein>
<dbReference type="PRINTS" id="PR00205">
    <property type="entry name" value="CADHERIN"/>
</dbReference>
<evidence type="ECO:0000256" key="10">
    <source>
        <dbReference type="ARBA" id="ARBA00023180"/>
    </source>
</evidence>
<dbReference type="CDD" id="cd11304">
    <property type="entry name" value="Cadherin_repeat"/>
    <property type="match status" value="1"/>
</dbReference>
<evidence type="ECO:0000256" key="11">
    <source>
        <dbReference type="PROSITE-ProRule" id="PRU00043"/>
    </source>
</evidence>
<evidence type="ECO:0000256" key="8">
    <source>
        <dbReference type="ARBA" id="ARBA00022989"/>
    </source>
</evidence>
<dbReference type="PROSITE" id="PS50268">
    <property type="entry name" value="CADHERIN_2"/>
    <property type="match status" value="1"/>
</dbReference>
<dbReference type="GO" id="GO:0005886">
    <property type="term" value="C:plasma membrane"/>
    <property type="evidence" value="ECO:0007669"/>
    <property type="project" value="UniProtKB-SubCell"/>
</dbReference>
<keyword evidence="3" id="KW-0812">Transmembrane</keyword>
<dbReference type="InterPro" id="IPR002126">
    <property type="entry name" value="Cadherin-like_dom"/>
</dbReference>
<dbReference type="SMART" id="SM00112">
    <property type="entry name" value="CA"/>
    <property type="match status" value="1"/>
</dbReference>
<dbReference type="InterPro" id="IPR015919">
    <property type="entry name" value="Cadherin-like_sf"/>
</dbReference>
<organism evidence="13 14">
    <name type="scientific">Ophiophagus hannah</name>
    <name type="common">King cobra</name>
    <name type="synonym">Naja hannah</name>
    <dbReference type="NCBI Taxonomy" id="8665"/>
    <lineage>
        <taxon>Eukaryota</taxon>
        <taxon>Metazoa</taxon>
        <taxon>Chordata</taxon>
        <taxon>Craniata</taxon>
        <taxon>Vertebrata</taxon>
        <taxon>Euteleostomi</taxon>
        <taxon>Lepidosauria</taxon>
        <taxon>Squamata</taxon>
        <taxon>Bifurcata</taxon>
        <taxon>Unidentata</taxon>
        <taxon>Episquamata</taxon>
        <taxon>Toxicofera</taxon>
        <taxon>Serpentes</taxon>
        <taxon>Colubroidea</taxon>
        <taxon>Elapidae</taxon>
        <taxon>Elapinae</taxon>
        <taxon>Ophiophagus</taxon>
    </lineage>
</organism>
<dbReference type="GO" id="GO:0005509">
    <property type="term" value="F:calcium ion binding"/>
    <property type="evidence" value="ECO:0007669"/>
    <property type="project" value="UniProtKB-UniRule"/>
</dbReference>
<dbReference type="PROSITE" id="PS00232">
    <property type="entry name" value="CADHERIN_1"/>
    <property type="match status" value="1"/>
</dbReference>
<feature type="non-terminal residue" evidence="13">
    <location>
        <position position="155"/>
    </location>
</feature>
<evidence type="ECO:0000256" key="7">
    <source>
        <dbReference type="ARBA" id="ARBA00022889"/>
    </source>
</evidence>
<accession>V8N1J5</accession>
<proteinExistence type="predicted"/>